<gene>
    <name evidence="1" type="ORF">E2C06_30630</name>
</gene>
<dbReference type="Proteomes" id="UP000295096">
    <property type="component" value="Unassembled WGS sequence"/>
</dbReference>
<comment type="caution">
    <text evidence="1">The sequence shown here is derived from an EMBL/GenBank/DDBJ whole genome shotgun (WGS) entry which is preliminary data.</text>
</comment>
<proteinExistence type="predicted"/>
<organism evidence="1 2">
    <name type="scientific">Dankookia rubra</name>
    <dbReference type="NCBI Taxonomy" id="1442381"/>
    <lineage>
        <taxon>Bacteria</taxon>
        <taxon>Pseudomonadati</taxon>
        <taxon>Pseudomonadota</taxon>
        <taxon>Alphaproteobacteria</taxon>
        <taxon>Acetobacterales</taxon>
        <taxon>Roseomonadaceae</taxon>
        <taxon>Dankookia</taxon>
    </lineage>
</organism>
<evidence type="ECO:0000313" key="1">
    <source>
        <dbReference type="EMBL" id="TDH58826.1"/>
    </source>
</evidence>
<accession>A0A4R5Q7W9</accession>
<dbReference type="AlphaFoldDB" id="A0A4R5Q7W9"/>
<sequence length="62" mass="6755">MSSAIDKLVNDAACLRIEVAQLRGEVTALRHVVADQTGELLALRLMLTTWPVQAPASQQVVR</sequence>
<protein>
    <submittedName>
        <fullName evidence="1">Uncharacterized protein</fullName>
    </submittedName>
</protein>
<dbReference type="EMBL" id="SMSJ01000095">
    <property type="protein sequence ID" value="TDH58826.1"/>
    <property type="molecule type" value="Genomic_DNA"/>
</dbReference>
<evidence type="ECO:0000313" key="2">
    <source>
        <dbReference type="Proteomes" id="UP000295096"/>
    </source>
</evidence>
<name>A0A4R5Q7W9_9PROT</name>
<dbReference type="RefSeq" id="WP_133292376.1">
    <property type="nucleotide sequence ID" value="NZ_SMSJ01000095.1"/>
</dbReference>
<keyword evidence="2" id="KW-1185">Reference proteome</keyword>
<reference evidence="1 2" key="1">
    <citation type="journal article" date="2016" name="J. Microbiol.">
        <title>Dankookia rubra gen. nov., sp. nov., an alphaproteobacterium isolated from sediment of a shallow stream.</title>
        <authorList>
            <person name="Kim W.H."/>
            <person name="Kim D.H."/>
            <person name="Kang K."/>
            <person name="Ahn T.Y."/>
        </authorList>
    </citation>
    <scope>NUCLEOTIDE SEQUENCE [LARGE SCALE GENOMIC DNA]</scope>
    <source>
        <strain evidence="1 2">JCM30602</strain>
    </source>
</reference>